<evidence type="ECO:0000313" key="2">
    <source>
        <dbReference type="Proteomes" id="UP000678499"/>
    </source>
</evidence>
<dbReference type="GO" id="GO:0003676">
    <property type="term" value="F:nucleic acid binding"/>
    <property type="evidence" value="ECO:0007669"/>
    <property type="project" value="InterPro"/>
</dbReference>
<dbReference type="Gene3D" id="3.30.420.10">
    <property type="entry name" value="Ribonuclease H-like superfamily/Ribonuclease H"/>
    <property type="match status" value="1"/>
</dbReference>
<sequence length="115" mass="13180">MTFSLSLFSFSFAQFEEWVRRFLASPRALAAAKARMTEDMMGEEMDAQPRVVLVCDGQLPLRQCFHPEACNKNVDVPNYYYSFFDLRKEFAKAYGSEDINCVSDMLNATTDHIGK</sequence>
<dbReference type="AlphaFoldDB" id="A0A7R9BE66"/>
<gene>
    <name evidence="1" type="ORF">NMOB1V02_LOCUS287</name>
</gene>
<accession>A0A7R9BE66</accession>
<protein>
    <submittedName>
        <fullName evidence="1">Uncharacterized protein</fullName>
    </submittedName>
</protein>
<evidence type="ECO:0000313" key="1">
    <source>
        <dbReference type="EMBL" id="CAD7272345.1"/>
    </source>
</evidence>
<dbReference type="InterPro" id="IPR036397">
    <property type="entry name" value="RNaseH_sf"/>
</dbReference>
<dbReference type="Proteomes" id="UP000678499">
    <property type="component" value="Unassembled WGS sequence"/>
</dbReference>
<keyword evidence="2" id="KW-1185">Reference proteome</keyword>
<name>A0A7R9BE66_9CRUS</name>
<reference evidence="1" key="1">
    <citation type="submission" date="2020-11" db="EMBL/GenBank/DDBJ databases">
        <authorList>
            <person name="Tran Van P."/>
        </authorList>
    </citation>
    <scope>NUCLEOTIDE SEQUENCE</scope>
</reference>
<organism evidence="1">
    <name type="scientific">Notodromas monacha</name>
    <dbReference type="NCBI Taxonomy" id="399045"/>
    <lineage>
        <taxon>Eukaryota</taxon>
        <taxon>Metazoa</taxon>
        <taxon>Ecdysozoa</taxon>
        <taxon>Arthropoda</taxon>
        <taxon>Crustacea</taxon>
        <taxon>Oligostraca</taxon>
        <taxon>Ostracoda</taxon>
        <taxon>Podocopa</taxon>
        <taxon>Podocopida</taxon>
        <taxon>Cypridocopina</taxon>
        <taxon>Cypridoidea</taxon>
        <taxon>Cyprididae</taxon>
        <taxon>Notodromas</taxon>
    </lineage>
</organism>
<proteinExistence type="predicted"/>
<dbReference type="OrthoDB" id="6352026at2759"/>
<dbReference type="EMBL" id="CAJPEX010000022">
    <property type="protein sequence ID" value="CAG0912497.1"/>
    <property type="molecule type" value="Genomic_DNA"/>
</dbReference>
<dbReference type="EMBL" id="OA882059">
    <property type="protein sequence ID" value="CAD7272345.1"/>
    <property type="molecule type" value="Genomic_DNA"/>
</dbReference>